<dbReference type="Pfam" id="PF09648">
    <property type="entry name" value="YycI"/>
    <property type="match status" value="1"/>
</dbReference>
<feature type="domain" description="Regulatory protein YycH-like" evidence="2">
    <location>
        <begin position="38"/>
        <end position="280"/>
    </location>
</feature>
<dbReference type="KEGG" id="kme:H0A61_01051"/>
<keyword evidence="1" id="KW-0472">Membrane</keyword>
<sequence length="286" mass="33260">MDWSKAKTILITAFTIINIFLGTNLWFKNNDINKVTAVSVKEMEEVKRFLKQEGIIVDADIPKKVEPQPFLMIGYKKTDAKKVAQSFFHDLKDVSYEKVKDSTTFQKGFQQLIVMENGIISYFNNEEKGEIYKDLDENRARELAEEFIKKHGGFPPNAEYDRTIYYNQSKSYLVEYVQVYRGKFLASSYIDVLVTPSGIKSYYCSWLEPLGYSGNPKKVISPAHALLKMVDILEKVEKPVRVTGIHLGYYSRYYNAEKWQAVPVWRVSVEKDEYYYINGYTGELEQ</sequence>
<evidence type="ECO:0000313" key="3">
    <source>
        <dbReference type="EMBL" id="QSQ08708.1"/>
    </source>
</evidence>
<dbReference type="RefSeq" id="WP_206708912.1">
    <property type="nucleotide sequence ID" value="NZ_CP059066.1"/>
</dbReference>
<proteinExistence type="predicted"/>
<reference evidence="3" key="1">
    <citation type="submission" date="2020-07" db="EMBL/GenBank/DDBJ databases">
        <title>Koleobacter methoxysyntrophicus gen. nov., sp. nov., a novel anaerobic bacterium isolated from deep subsurface oil field and proposal of Koleobacterales ord. nov. in the phylum Firmicutes.</title>
        <authorList>
            <person name="Sakamoto S."/>
            <person name="Tamaki H."/>
        </authorList>
    </citation>
    <scope>NUCLEOTIDE SEQUENCE</scope>
    <source>
        <strain evidence="3">NRmbB1</strain>
    </source>
</reference>
<accession>A0A8A0RM82</accession>
<evidence type="ECO:0000313" key="4">
    <source>
        <dbReference type="Proteomes" id="UP000662904"/>
    </source>
</evidence>
<dbReference type="GO" id="GO:0016020">
    <property type="term" value="C:membrane"/>
    <property type="evidence" value="ECO:0007669"/>
    <property type="project" value="InterPro"/>
</dbReference>
<gene>
    <name evidence="3" type="ORF">H0A61_01051</name>
</gene>
<evidence type="ECO:0000259" key="2">
    <source>
        <dbReference type="Pfam" id="PF09648"/>
    </source>
</evidence>
<feature type="transmembrane region" description="Helical" evidence="1">
    <location>
        <begin position="9"/>
        <end position="27"/>
    </location>
</feature>
<dbReference type="Proteomes" id="UP000662904">
    <property type="component" value="Chromosome"/>
</dbReference>
<evidence type="ECO:0000256" key="1">
    <source>
        <dbReference type="SAM" id="Phobius"/>
    </source>
</evidence>
<name>A0A8A0RM82_9FIRM</name>
<dbReference type="InterPro" id="IPR018604">
    <property type="entry name" value="YycI-like"/>
</dbReference>
<dbReference type="EMBL" id="CP059066">
    <property type="protein sequence ID" value="QSQ08708.1"/>
    <property type="molecule type" value="Genomic_DNA"/>
</dbReference>
<dbReference type="AlphaFoldDB" id="A0A8A0RM82"/>
<keyword evidence="1" id="KW-1133">Transmembrane helix</keyword>
<organism evidence="3 4">
    <name type="scientific">Koleobacter methoxysyntrophicus</name>
    <dbReference type="NCBI Taxonomy" id="2751313"/>
    <lineage>
        <taxon>Bacteria</taxon>
        <taxon>Bacillati</taxon>
        <taxon>Bacillota</taxon>
        <taxon>Clostridia</taxon>
        <taxon>Koleobacterales</taxon>
        <taxon>Koleobacteraceae</taxon>
        <taxon>Koleobacter</taxon>
    </lineage>
</organism>
<keyword evidence="4" id="KW-1185">Reference proteome</keyword>
<dbReference type="Gene3D" id="2.40.128.690">
    <property type="entry name" value="YycH protein, domain 3-like"/>
    <property type="match status" value="1"/>
</dbReference>
<protein>
    <recommendedName>
        <fullName evidence="2">Regulatory protein YycH-like domain-containing protein</fullName>
    </recommendedName>
</protein>
<keyword evidence="1" id="KW-0812">Transmembrane</keyword>